<reference evidence="1 2" key="1">
    <citation type="submission" date="2017-11" db="EMBL/GenBank/DDBJ databases">
        <title>Discovery of a novel Densovirus and genomovirus from two Dendroctonus sp from Arizona.</title>
        <authorList>
            <person name="Kraberger S."/>
            <person name="Farkas K."/>
            <person name="Potter K.A."/>
            <person name="Hofstetter R.W."/>
            <person name="Varsani A."/>
        </authorList>
    </citation>
    <scope>NUCLEOTIDE SEQUENCE [LARGE SCALE GENOMIC DNA]</scope>
    <source>
        <strain evidence="1">BbaGV-2_US-AB02_1133-2014</strain>
    </source>
</reference>
<dbReference type="EMBL" id="MG571098">
    <property type="protein sequence ID" value="AWU66513.1"/>
    <property type="molecule type" value="Genomic_DNA"/>
</dbReference>
<evidence type="ECO:0000313" key="1">
    <source>
        <dbReference type="EMBL" id="AWU66513.1"/>
    </source>
</evidence>
<sequence>MAYRGRGPVRKAYKAAAKRRYAGRSKFRRSYGKKRTYRKPMSKKRILNVTSKKKRDHMLSFSNTKNDGTSQTVAAGPFYNAGAQAYGFSIFSPTARSLVTGGSGNTTVEDADRTSSTVFMRGYSENLRIQTSSPLPWLWRRIVFCTKGPTFSVLSKTEYSPTQAYTAFSDTSIGMSRLWFNLNANASPITVAAYLGVLFKGVINQDWNDVIIAPVDTTRVTLLSDKTTTIKTGNSNGHFSERKLWYPFNKNLVYDDDEAGSTVASSYFSTDAKGGMGDVYIVDFTVPGIGNTASDIISMAASATLYWHEK</sequence>
<accession>A0A344A3P8</accession>
<protein>
    <submittedName>
        <fullName evidence="1">Capsid protein</fullName>
    </submittedName>
</protein>
<evidence type="ECO:0000313" key="2">
    <source>
        <dbReference type="Proteomes" id="UP000274519"/>
    </source>
</evidence>
<organism evidence="1 2">
    <name type="scientific">Bark beetle-associated genomovirus 2</name>
    <dbReference type="NCBI Taxonomy" id="2230897"/>
    <lineage>
        <taxon>Viruses</taxon>
        <taxon>Monodnaviria</taxon>
        <taxon>Shotokuvirae</taxon>
        <taxon>Cressdnaviricota</taxon>
        <taxon>Repensiviricetes</taxon>
        <taxon>Geplafuvirales</taxon>
        <taxon>Genomoviridae</taxon>
        <taxon>Gemycircularvirus</taxon>
        <taxon>Gemycircularvirus denbre2</taxon>
    </lineage>
</organism>
<dbReference type="RefSeq" id="YP_010784594.1">
    <property type="nucleotide sequence ID" value="NC_075313.1"/>
</dbReference>
<keyword evidence="2" id="KW-1185">Reference proteome</keyword>
<dbReference type="KEGG" id="vg:80521835"/>
<dbReference type="GeneID" id="80521835"/>
<dbReference type="Proteomes" id="UP000274519">
    <property type="component" value="Segment"/>
</dbReference>
<name>A0A344A3P8_9VIRU</name>
<proteinExistence type="predicted"/>